<evidence type="ECO:0000259" key="1">
    <source>
        <dbReference type="Pfam" id="PF07866"/>
    </source>
</evidence>
<sequence>MENRIFHPGDIVRHFKRERLTEGEKRTNRYLYQIVGPAVHSETREPLMVYQALYGDFGLYVRPYAMFCSEVDHKKYPDVKQKYRFEKV</sequence>
<evidence type="ECO:0000313" key="3">
    <source>
        <dbReference type="Proteomes" id="UP000182379"/>
    </source>
</evidence>
<protein>
    <recommendedName>
        <fullName evidence="1">DUF1653 domain-containing protein</fullName>
    </recommendedName>
</protein>
<dbReference type="InterPro" id="IPR023387">
    <property type="entry name" value="DUF1653-like_dom"/>
</dbReference>
<dbReference type="Gene3D" id="2.30.30.320">
    <property type="entry name" value="DUF1653-like domain"/>
    <property type="match status" value="1"/>
</dbReference>
<dbReference type="RefSeq" id="WP_012937455.1">
    <property type="nucleotide sequence ID" value="NZ_CALAKB010000006.1"/>
</dbReference>
<proteinExistence type="predicted"/>
<dbReference type="Proteomes" id="UP000182379">
    <property type="component" value="Unassembled WGS sequence"/>
</dbReference>
<dbReference type="GeneID" id="78333806"/>
<dbReference type="Pfam" id="PF07866">
    <property type="entry name" value="DUF1653"/>
    <property type="match status" value="1"/>
</dbReference>
<evidence type="ECO:0000313" key="2">
    <source>
        <dbReference type="EMBL" id="SDW72290.1"/>
    </source>
</evidence>
<dbReference type="OMA" id="MENRIFH"/>
<organism evidence="2 3">
    <name type="scientific">Acidaminococcus fermentans</name>
    <dbReference type="NCBI Taxonomy" id="905"/>
    <lineage>
        <taxon>Bacteria</taxon>
        <taxon>Bacillati</taxon>
        <taxon>Bacillota</taxon>
        <taxon>Negativicutes</taxon>
        <taxon>Acidaminococcales</taxon>
        <taxon>Acidaminococcaceae</taxon>
        <taxon>Acidaminococcus</taxon>
    </lineage>
</organism>
<dbReference type="InterPro" id="IPR037135">
    <property type="entry name" value="DUF1653-like_dom_sf"/>
</dbReference>
<reference evidence="2 3" key="1">
    <citation type="submission" date="2016-10" db="EMBL/GenBank/DDBJ databases">
        <authorList>
            <person name="Varghese N."/>
            <person name="Submissions S."/>
        </authorList>
    </citation>
    <scope>NUCLEOTIDE SEQUENCE [LARGE SCALE GENOMIC DNA]</scope>
    <source>
        <strain evidence="2 3">WCC6</strain>
    </source>
</reference>
<comment type="caution">
    <text evidence="2">The sequence shown here is derived from an EMBL/GenBank/DDBJ whole genome shotgun (WGS) entry which is preliminary data.</text>
</comment>
<dbReference type="EMBL" id="FNOP01000005">
    <property type="protein sequence ID" value="SDW72290.1"/>
    <property type="molecule type" value="Genomic_DNA"/>
</dbReference>
<accession>A0A1H2VVD2</accession>
<gene>
    <name evidence="2" type="ORF">SAMN05216495_10510</name>
</gene>
<feature type="domain" description="DUF1653" evidence="1">
    <location>
        <begin position="11"/>
        <end position="87"/>
    </location>
</feature>
<dbReference type="AlphaFoldDB" id="A0A1H2VVD2"/>
<name>A0A1H2VVD2_ACIFE</name>